<dbReference type="InterPro" id="IPR036890">
    <property type="entry name" value="HATPase_C_sf"/>
</dbReference>
<dbReference type="EC" id="2.7.13.3" evidence="2"/>
<sequence length="577" mass="64026">MADWNATSPPTSGWTPVRLPDIWTTRWPTHDGVVWYRLRWHQAQADAPVGLLLDYVCLADAVYLNGSLIHRDTNLVEPLSRSWIKPQYFLIDRPLLHQGENELLVRVSGLAAYQPAFGSVTVGSPPAVEALQRTGLRWRYDCQLFNLAVGGVLGSLFGIFWLFRRQDVVYGWYAFSALVFAAYSYNFIAYRIWPFATTDGWQALNAALYFASASGFVVFLLRYCGRRKPSFERTLLVLNVVALACALAWPERVGPHRNALVVGGGLLYYTAIFVFIVHAARTRRTDQRMLAACLLIPVLTSGHDFLLFFGVIRGDTYLLALTSPLTLIGMSSVLAHRFAAAVRRVENFNVELRLEVEVATRDLSSTLAREHALALTNTRIGERLNLVRDLHDGFGGSLLSTIATLEQSPPTPETARIVATLKELRDDLRLIIDTTTQEQSADLAGLVAPLRHRWSQRMDVAGVASHWRLEGVEQLHLGPARSLDVLRFLQEALTNVLKHSGASKVELVMRRDPVSLRAEVRDDGCGFDTAAHAQGMGLASLRARAQRLGAMLELRSAVGEGTTVSLEVPLHESPPVA</sequence>
<feature type="transmembrane region" description="Helical" evidence="6">
    <location>
        <begin position="144"/>
        <end position="163"/>
    </location>
</feature>
<dbReference type="STRING" id="1217721.HY57_17250"/>
<reference evidence="8 9" key="1">
    <citation type="submission" date="2014-07" db="EMBL/GenBank/DDBJ databases">
        <title>Complete Genome Sequence of Dyella japonica Strain A8 Isolated from Malaysian Tropical Soil.</title>
        <authorList>
            <person name="Hui R.K.H."/>
            <person name="Chen J.-W."/>
            <person name="Chan K.-G."/>
            <person name="Leung F.C.C."/>
        </authorList>
    </citation>
    <scope>NUCLEOTIDE SEQUENCE [LARGE SCALE GENOMIC DNA]</scope>
    <source>
        <strain evidence="8 9">A8</strain>
    </source>
</reference>
<dbReference type="Pfam" id="PF02518">
    <property type="entry name" value="HATPase_c"/>
    <property type="match status" value="1"/>
</dbReference>
<proteinExistence type="predicted"/>
<dbReference type="InterPro" id="IPR008979">
    <property type="entry name" value="Galactose-bd-like_sf"/>
</dbReference>
<feature type="transmembrane region" description="Helical" evidence="6">
    <location>
        <begin position="200"/>
        <end position="221"/>
    </location>
</feature>
<dbReference type="KEGG" id="dja:HY57_17250"/>
<dbReference type="PATRIC" id="fig|1217721.7.peg.3543"/>
<gene>
    <name evidence="8" type="ORF">HY57_17250</name>
</gene>
<dbReference type="PROSITE" id="PS50109">
    <property type="entry name" value="HIS_KIN"/>
    <property type="match status" value="1"/>
</dbReference>
<accession>A0A075K3S2</accession>
<feature type="transmembrane region" description="Helical" evidence="6">
    <location>
        <begin position="256"/>
        <end position="277"/>
    </location>
</feature>
<evidence type="ECO:0000313" key="8">
    <source>
        <dbReference type="EMBL" id="AIF48861.1"/>
    </source>
</evidence>
<dbReference type="SMART" id="SM00387">
    <property type="entry name" value="HATPase_c"/>
    <property type="match status" value="1"/>
</dbReference>
<keyword evidence="9" id="KW-1185">Reference proteome</keyword>
<feature type="domain" description="Histidine kinase" evidence="7">
    <location>
        <begin position="485"/>
        <end position="572"/>
    </location>
</feature>
<keyword evidence="6" id="KW-1133">Transmembrane helix</keyword>
<keyword evidence="5" id="KW-0902">Two-component regulatory system</keyword>
<dbReference type="InterPro" id="IPR003594">
    <property type="entry name" value="HATPase_dom"/>
</dbReference>
<dbReference type="Pfam" id="PF07695">
    <property type="entry name" value="7TMR-DISM_7TM"/>
    <property type="match status" value="1"/>
</dbReference>
<dbReference type="InterPro" id="IPR011623">
    <property type="entry name" value="7TMR_DISM_rcpt_extracell_dom1"/>
</dbReference>
<evidence type="ECO:0000256" key="6">
    <source>
        <dbReference type="SAM" id="Phobius"/>
    </source>
</evidence>
<keyword evidence="6" id="KW-0812">Transmembrane</keyword>
<evidence type="ECO:0000259" key="7">
    <source>
        <dbReference type="PROSITE" id="PS50109"/>
    </source>
</evidence>
<organism evidence="8 9">
    <name type="scientific">Dyella japonica A8</name>
    <dbReference type="NCBI Taxonomy" id="1217721"/>
    <lineage>
        <taxon>Bacteria</taxon>
        <taxon>Pseudomonadati</taxon>
        <taxon>Pseudomonadota</taxon>
        <taxon>Gammaproteobacteria</taxon>
        <taxon>Lysobacterales</taxon>
        <taxon>Rhodanobacteraceae</taxon>
        <taxon>Dyella</taxon>
    </lineage>
</organism>
<dbReference type="SUPFAM" id="SSF55874">
    <property type="entry name" value="ATPase domain of HSP90 chaperone/DNA topoisomerase II/histidine kinase"/>
    <property type="match status" value="1"/>
</dbReference>
<evidence type="ECO:0000256" key="5">
    <source>
        <dbReference type="ARBA" id="ARBA00023012"/>
    </source>
</evidence>
<keyword evidence="3" id="KW-0808">Transferase</keyword>
<evidence type="ECO:0000256" key="4">
    <source>
        <dbReference type="ARBA" id="ARBA00022777"/>
    </source>
</evidence>
<comment type="catalytic activity">
    <reaction evidence="1">
        <text>ATP + protein L-histidine = ADP + protein N-phospho-L-histidine.</text>
        <dbReference type="EC" id="2.7.13.3"/>
    </reaction>
</comment>
<dbReference type="InterPro" id="IPR005467">
    <property type="entry name" value="His_kinase_dom"/>
</dbReference>
<evidence type="ECO:0000256" key="2">
    <source>
        <dbReference type="ARBA" id="ARBA00012438"/>
    </source>
</evidence>
<evidence type="ECO:0000256" key="1">
    <source>
        <dbReference type="ARBA" id="ARBA00000085"/>
    </source>
</evidence>
<evidence type="ECO:0000256" key="3">
    <source>
        <dbReference type="ARBA" id="ARBA00022679"/>
    </source>
</evidence>
<dbReference type="Gene3D" id="2.60.120.260">
    <property type="entry name" value="Galactose-binding domain-like"/>
    <property type="match status" value="1"/>
</dbReference>
<dbReference type="InterPro" id="IPR004358">
    <property type="entry name" value="Sig_transdc_His_kin-like_C"/>
</dbReference>
<dbReference type="PANTHER" id="PTHR24421">
    <property type="entry name" value="NITRATE/NITRITE SENSOR PROTEIN NARX-RELATED"/>
    <property type="match status" value="1"/>
</dbReference>
<feature type="transmembrane region" description="Helical" evidence="6">
    <location>
        <begin position="317"/>
        <end position="335"/>
    </location>
</feature>
<name>A0A075K3S2_9GAMM</name>
<feature type="transmembrane region" description="Helical" evidence="6">
    <location>
        <begin position="289"/>
        <end position="311"/>
    </location>
</feature>
<dbReference type="SUPFAM" id="SSF49785">
    <property type="entry name" value="Galactose-binding domain-like"/>
    <property type="match status" value="1"/>
</dbReference>
<dbReference type="GO" id="GO:0004673">
    <property type="term" value="F:protein histidine kinase activity"/>
    <property type="evidence" value="ECO:0007669"/>
    <property type="project" value="UniProtKB-EC"/>
</dbReference>
<dbReference type="PRINTS" id="PR00344">
    <property type="entry name" value="BCTRLSENSOR"/>
</dbReference>
<keyword evidence="4" id="KW-0418">Kinase</keyword>
<feature type="transmembrane region" description="Helical" evidence="6">
    <location>
        <begin position="233"/>
        <end position="250"/>
    </location>
</feature>
<dbReference type="Proteomes" id="UP000027987">
    <property type="component" value="Chromosome"/>
</dbReference>
<dbReference type="InterPro" id="IPR050482">
    <property type="entry name" value="Sensor_HK_TwoCompSys"/>
</dbReference>
<dbReference type="EMBL" id="CP008884">
    <property type="protein sequence ID" value="AIF48861.1"/>
    <property type="molecule type" value="Genomic_DNA"/>
</dbReference>
<protein>
    <recommendedName>
        <fullName evidence="2">histidine kinase</fullName>
        <ecNumber evidence="2">2.7.13.3</ecNumber>
    </recommendedName>
</protein>
<dbReference type="HOGENOM" id="CLU_014388_0_0_6"/>
<dbReference type="AlphaFoldDB" id="A0A075K3S2"/>
<keyword evidence="6" id="KW-0472">Membrane</keyword>
<evidence type="ECO:0000313" key="9">
    <source>
        <dbReference type="Proteomes" id="UP000027987"/>
    </source>
</evidence>
<feature type="transmembrane region" description="Helical" evidence="6">
    <location>
        <begin position="170"/>
        <end position="188"/>
    </location>
</feature>
<dbReference type="Gene3D" id="3.30.565.10">
    <property type="entry name" value="Histidine kinase-like ATPase, C-terminal domain"/>
    <property type="match status" value="1"/>
</dbReference>
<dbReference type="CDD" id="cd16917">
    <property type="entry name" value="HATPase_UhpB-NarQ-NarX-like"/>
    <property type="match status" value="1"/>
</dbReference>
<dbReference type="GO" id="GO:0000160">
    <property type="term" value="P:phosphorelay signal transduction system"/>
    <property type="evidence" value="ECO:0007669"/>
    <property type="project" value="UniProtKB-KW"/>
</dbReference>